<gene>
    <name evidence="1" type="ORF">F8154_01165</name>
</gene>
<dbReference type="RefSeq" id="WP_151859750.1">
    <property type="nucleotide sequence ID" value="NZ_WBZC01000003.1"/>
</dbReference>
<comment type="caution">
    <text evidence="1">The sequence shown here is derived from an EMBL/GenBank/DDBJ whole genome shotgun (WGS) entry which is preliminary data.</text>
</comment>
<dbReference type="EMBL" id="WBZC01000003">
    <property type="protein sequence ID" value="KAB3539071.1"/>
    <property type="molecule type" value="Genomic_DNA"/>
</dbReference>
<reference evidence="1 2" key="1">
    <citation type="submission" date="2019-10" db="EMBL/GenBank/DDBJ databases">
        <title>Alkaliphilus serpentinus sp. nov. and Alkaliphilus pronyensis sp. nov., two novel anaerobic alkaliphilic species isolated from the serpentinized-hosted hydrothermal field of the Prony Bay (New Caledonia).</title>
        <authorList>
            <person name="Postec A."/>
        </authorList>
    </citation>
    <scope>NUCLEOTIDE SEQUENCE [LARGE SCALE GENOMIC DNA]</scope>
    <source>
        <strain evidence="1 2">LacV</strain>
    </source>
</reference>
<dbReference type="OrthoDB" id="1952574at2"/>
<organism evidence="1 2">
    <name type="scientific">Alkaliphilus pronyensis</name>
    <dbReference type="NCBI Taxonomy" id="1482732"/>
    <lineage>
        <taxon>Bacteria</taxon>
        <taxon>Bacillati</taxon>
        <taxon>Bacillota</taxon>
        <taxon>Clostridia</taxon>
        <taxon>Peptostreptococcales</taxon>
        <taxon>Natronincolaceae</taxon>
        <taxon>Alkaliphilus</taxon>
    </lineage>
</organism>
<evidence type="ECO:0000313" key="1">
    <source>
        <dbReference type="EMBL" id="KAB3539071.1"/>
    </source>
</evidence>
<sequence length="163" mass="19382">MTKVIGLKNYQSKKSQRKCVDLSDANTIDFKEIKEGIKNLALKDKEVIFSNVKYYYKQQYKKYLSNRNTIDFTFKSFLANNLNLKEPFKINHGIDFAREYAYNSISVDDWKNISDIIVRMSLSYTLDIIEEQEKLEKQLDPLFLAKQYKWEKVKIDIKQKSKP</sequence>
<dbReference type="AlphaFoldDB" id="A0A6I0F7Z9"/>
<dbReference type="Proteomes" id="UP000432715">
    <property type="component" value="Unassembled WGS sequence"/>
</dbReference>
<protein>
    <submittedName>
        <fullName evidence="1">Uncharacterized protein</fullName>
    </submittedName>
</protein>
<proteinExistence type="predicted"/>
<keyword evidence="2" id="KW-1185">Reference proteome</keyword>
<evidence type="ECO:0000313" key="2">
    <source>
        <dbReference type="Proteomes" id="UP000432715"/>
    </source>
</evidence>
<name>A0A6I0F7Z9_9FIRM</name>
<accession>A0A6I0F7Z9</accession>